<dbReference type="OrthoDB" id="7848123at2"/>
<reference evidence="2 3" key="1">
    <citation type="submission" date="2018-12" db="EMBL/GenBank/DDBJ databases">
        <title>Mesorhizobium carbonis sp. nov., isolated from coal mine water.</title>
        <authorList>
            <person name="Xin W."/>
            <person name="Xu Z."/>
            <person name="Xiang F."/>
            <person name="Zhang J."/>
            <person name="Xi L."/>
            <person name="Liu J."/>
        </authorList>
    </citation>
    <scope>NUCLEOTIDE SEQUENCE [LARGE SCALE GENOMIC DNA]</scope>
    <source>
        <strain evidence="2 3">B2.3</strain>
    </source>
</reference>
<keyword evidence="3" id="KW-1185">Reference proteome</keyword>
<name>A0A3S0G8M5_9HYPH</name>
<dbReference type="NCBIfam" id="TIGR03054">
    <property type="entry name" value="photo_alph_chp1"/>
    <property type="match status" value="1"/>
</dbReference>
<gene>
    <name evidence="2" type="ORF">EJC49_11800</name>
</gene>
<dbReference type="Proteomes" id="UP000278398">
    <property type="component" value="Unassembled WGS sequence"/>
</dbReference>
<dbReference type="InterPro" id="IPR017495">
    <property type="entry name" value="PuhC"/>
</dbReference>
<organism evidence="2 3">
    <name type="scientific">Aquibium carbonis</name>
    <dbReference type="NCBI Taxonomy" id="2495581"/>
    <lineage>
        <taxon>Bacteria</taxon>
        <taxon>Pseudomonadati</taxon>
        <taxon>Pseudomonadota</taxon>
        <taxon>Alphaproteobacteria</taxon>
        <taxon>Hyphomicrobiales</taxon>
        <taxon>Phyllobacteriaceae</taxon>
        <taxon>Aquibium</taxon>
    </lineage>
</organism>
<proteinExistence type="predicted"/>
<evidence type="ECO:0000256" key="1">
    <source>
        <dbReference type="SAM" id="MobiDB-lite"/>
    </source>
</evidence>
<evidence type="ECO:0000313" key="3">
    <source>
        <dbReference type="Proteomes" id="UP000278398"/>
    </source>
</evidence>
<comment type="caution">
    <text evidence="2">The sequence shown here is derived from an EMBL/GenBank/DDBJ whole genome shotgun (WGS) entry which is preliminary data.</text>
</comment>
<feature type="region of interest" description="Disordered" evidence="1">
    <location>
        <begin position="19"/>
        <end position="62"/>
    </location>
</feature>
<evidence type="ECO:0000313" key="2">
    <source>
        <dbReference type="EMBL" id="RST86245.1"/>
    </source>
</evidence>
<protein>
    <submittedName>
        <fullName evidence="2">Photosynthetic complex assembly protein PuhC</fullName>
    </submittedName>
</protein>
<dbReference type="EMBL" id="RWKW01000040">
    <property type="protein sequence ID" value="RST86245.1"/>
    <property type="molecule type" value="Genomic_DNA"/>
</dbReference>
<dbReference type="AlphaFoldDB" id="A0A3S0G8M5"/>
<sequence length="203" mass="21717">MRTSLLRCLRKRCPQAEARQPRPLLAAHLAPHPPTSRAGQPDMARSACQPEENSMSHAARQPDPLRRPAIACGMLACLAILFAAFAPKAQLPAPAGPPEAAVKLRFEDKQGGIVLVKDAASGDTVASLGIGEGGFVRATVRGLAAARKRNGFGDETPFELSRFADGRLTLRDPDTDRTISLFAFGHDNAAAFGAFIDQRREPL</sequence>
<accession>A0A3S0G8M5</accession>